<dbReference type="NCBIfam" id="TIGR02228">
    <property type="entry name" value="sigpep_I_arch"/>
    <property type="match status" value="1"/>
</dbReference>
<keyword evidence="5 7" id="KW-0472">Membrane</keyword>
<organism evidence="9 10">
    <name type="scientific">Breznakia blatticola</name>
    <dbReference type="NCBI Taxonomy" id="1754012"/>
    <lineage>
        <taxon>Bacteria</taxon>
        <taxon>Bacillati</taxon>
        <taxon>Bacillota</taxon>
        <taxon>Erysipelotrichia</taxon>
        <taxon>Erysipelotrichales</taxon>
        <taxon>Erysipelotrichaceae</taxon>
        <taxon>Breznakia</taxon>
    </lineage>
</organism>
<dbReference type="GO" id="GO:0006465">
    <property type="term" value="P:signal peptide processing"/>
    <property type="evidence" value="ECO:0007669"/>
    <property type="project" value="UniProtKB-UniRule"/>
</dbReference>
<keyword evidence="2" id="KW-0645">Protease</keyword>
<dbReference type="PANTHER" id="PTHR10806:SF6">
    <property type="entry name" value="SIGNAL PEPTIDASE COMPLEX CATALYTIC SUBUNIT SEC11"/>
    <property type="match status" value="1"/>
</dbReference>
<dbReference type="EC" id="3.4.21.89" evidence="6"/>
<keyword evidence="4 7" id="KW-1133">Transmembrane helix</keyword>
<evidence type="ECO:0000256" key="6">
    <source>
        <dbReference type="NCBIfam" id="TIGR02228"/>
    </source>
</evidence>
<dbReference type="PRINTS" id="PR00728">
    <property type="entry name" value="SIGNALPTASE"/>
</dbReference>
<evidence type="ECO:0000256" key="2">
    <source>
        <dbReference type="ARBA" id="ARBA00022670"/>
    </source>
</evidence>
<dbReference type="Pfam" id="PF00717">
    <property type="entry name" value="Peptidase_S24"/>
    <property type="match status" value="1"/>
</dbReference>
<evidence type="ECO:0000259" key="8">
    <source>
        <dbReference type="Pfam" id="PF00717"/>
    </source>
</evidence>
<dbReference type="RefSeq" id="WP_166667555.1">
    <property type="nucleotide sequence ID" value="NZ_SODD01000014.1"/>
</dbReference>
<dbReference type="Gene3D" id="2.10.109.10">
    <property type="entry name" value="Umud Fragment, subunit A"/>
    <property type="match status" value="1"/>
</dbReference>
<dbReference type="GO" id="GO:0009003">
    <property type="term" value="F:signal peptidase activity"/>
    <property type="evidence" value="ECO:0007669"/>
    <property type="project" value="UniProtKB-EC"/>
</dbReference>
<dbReference type="EMBL" id="SODD01000014">
    <property type="protein sequence ID" value="TDW20202.1"/>
    <property type="molecule type" value="Genomic_DNA"/>
</dbReference>
<comment type="subcellular location">
    <subcellularLocation>
        <location evidence="1">Membrane</location>
    </subcellularLocation>
</comment>
<keyword evidence="2" id="KW-0378">Hydrolase</keyword>
<gene>
    <name evidence="9" type="ORF">EDD63_11432</name>
</gene>
<accession>A0A4R7ZR57</accession>
<comment type="caution">
    <text evidence="9">The sequence shown here is derived from an EMBL/GenBank/DDBJ whole genome shotgun (WGS) entry which is preliminary data.</text>
</comment>
<evidence type="ECO:0000256" key="1">
    <source>
        <dbReference type="ARBA" id="ARBA00004370"/>
    </source>
</evidence>
<dbReference type="CDD" id="cd06462">
    <property type="entry name" value="Peptidase_S24_S26"/>
    <property type="match status" value="1"/>
</dbReference>
<dbReference type="InterPro" id="IPR001733">
    <property type="entry name" value="Peptidase_S26B"/>
</dbReference>
<evidence type="ECO:0000256" key="7">
    <source>
        <dbReference type="SAM" id="Phobius"/>
    </source>
</evidence>
<reference evidence="9 10" key="1">
    <citation type="submission" date="2019-03" db="EMBL/GenBank/DDBJ databases">
        <title>Genomic Encyclopedia of Type Strains, Phase IV (KMG-IV): sequencing the most valuable type-strain genomes for metagenomic binning, comparative biology and taxonomic classification.</title>
        <authorList>
            <person name="Goeker M."/>
        </authorList>
    </citation>
    <scope>NUCLEOTIDE SEQUENCE [LARGE SCALE GENOMIC DNA]</scope>
    <source>
        <strain evidence="9 10">DSM 28867</strain>
    </source>
</reference>
<dbReference type="InterPro" id="IPR015927">
    <property type="entry name" value="Peptidase_S24_S26A/B/C"/>
</dbReference>
<evidence type="ECO:0000256" key="3">
    <source>
        <dbReference type="ARBA" id="ARBA00022692"/>
    </source>
</evidence>
<dbReference type="InterPro" id="IPR036286">
    <property type="entry name" value="LexA/Signal_pep-like_sf"/>
</dbReference>
<keyword evidence="3 7" id="KW-0812">Transmembrane</keyword>
<feature type="transmembrane region" description="Helical" evidence="7">
    <location>
        <begin position="12"/>
        <end position="29"/>
    </location>
</feature>
<dbReference type="AlphaFoldDB" id="A0A4R7ZR57"/>
<keyword evidence="10" id="KW-1185">Reference proteome</keyword>
<evidence type="ECO:0000256" key="5">
    <source>
        <dbReference type="ARBA" id="ARBA00023136"/>
    </source>
</evidence>
<feature type="transmembrane region" description="Helical" evidence="7">
    <location>
        <begin position="140"/>
        <end position="158"/>
    </location>
</feature>
<dbReference type="GO" id="GO:0016020">
    <property type="term" value="C:membrane"/>
    <property type="evidence" value="ECO:0007669"/>
    <property type="project" value="UniProtKB-SubCell"/>
</dbReference>
<name>A0A4R7ZR57_9FIRM</name>
<dbReference type="Proteomes" id="UP000294743">
    <property type="component" value="Unassembled WGS sequence"/>
</dbReference>
<evidence type="ECO:0000313" key="10">
    <source>
        <dbReference type="Proteomes" id="UP000294743"/>
    </source>
</evidence>
<proteinExistence type="predicted"/>
<evidence type="ECO:0000313" key="9">
    <source>
        <dbReference type="EMBL" id="TDW20202.1"/>
    </source>
</evidence>
<dbReference type="PANTHER" id="PTHR10806">
    <property type="entry name" value="SIGNAL PEPTIDASE COMPLEX CATALYTIC SUBUNIT SEC11"/>
    <property type="match status" value="1"/>
</dbReference>
<evidence type="ECO:0000256" key="4">
    <source>
        <dbReference type="ARBA" id="ARBA00022989"/>
    </source>
</evidence>
<feature type="domain" description="Peptidase S24/S26A/S26B/S26C" evidence="8">
    <location>
        <begin position="47"/>
        <end position="122"/>
    </location>
</feature>
<dbReference type="GO" id="GO:0004252">
    <property type="term" value="F:serine-type endopeptidase activity"/>
    <property type="evidence" value="ECO:0007669"/>
    <property type="project" value="UniProtKB-UniRule"/>
</dbReference>
<sequence>MKSRKSRILRTPILIIVGIYIGFTVYLYNAQSIVGNALPTPFGYGASVVLSGSMQPALEKDDLIIVKDTTNVSIDDIVVYQDGYELIVHRVVSIDEDNIYTKGDANGMVDDPITKENIKGKVICSIPFVGAIINVMKHPLGTISVLLLAFLLLEMSYAKEKQIKQEDLETVRLEIERLKQAKAEREVSSELDT</sequence>
<dbReference type="SUPFAM" id="SSF51306">
    <property type="entry name" value="LexA/Signal peptidase"/>
    <property type="match status" value="1"/>
</dbReference>
<protein>
    <recommendedName>
        <fullName evidence="6">Signal peptidase I</fullName>
        <ecNumber evidence="6">3.4.21.89</ecNumber>
    </recommendedName>
</protein>